<dbReference type="AlphaFoldDB" id="A0A346Y2Y6"/>
<proteinExistence type="predicted"/>
<dbReference type="Pfam" id="PF05239">
    <property type="entry name" value="PRC"/>
    <property type="match status" value="1"/>
</dbReference>
<dbReference type="Gene3D" id="2.30.30.240">
    <property type="entry name" value="PRC-barrel domain"/>
    <property type="match status" value="1"/>
</dbReference>
<gene>
    <name evidence="3" type="ORF">DVS28_a4166</name>
</gene>
<dbReference type="InterPro" id="IPR027275">
    <property type="entry name" value="PRC-brl_dom"/>
</dbReference>
<protein>
    <submittedName>
        <fullName evidence="3">Antigen</fullName>
    </submittedName>
</protein>
<evidence type="ECO:0000259" key="2">
    <source>
        <dbReference type="Pfam" id="PF05239"/>
    </source>
</evidence>
<dbReference type="KEGG" id="euz:DVS28_a4166"/>
<sequence>MGDERARPTDTSEEHMNTAPAVLSATSIDGNDIRNTQGEDLGKVKDLMIDLADGSVSYAVVSYGGFLGMGDKLFAVPFEALTVDPEHHAFILDASKEQLEKAPGFDKDNWPNFADPQFGDTLRAFYIR</sequence>
<dbReference type="Proteomes" id="UP000264006">
    <property type="component" value="Chromosome"/>
</dbReference>
<dbReference type="EMBL" id="CP031165">
    <property type="protein sequence ID" value="AXV08833.1"/>
    <property type="molecule type" value="Genomic_DNA"/>
</dbReference>
<feature type="domain" description="PRC-barrel" evidence="2">
    <location>
        <begin position="23"/>
        <end position="99"/>
    </location>
</feature>
<evidence type="ECO:0000256" key="1">
    <source>
        <dbReference type="SAM" id="MobiDB-lite"/>
    </source>
</evidence>
<organism evidence="3 4">
    <name type="scientific">Euzebya pacifica</name>
    <dbReference type="NCBI Taxonomy" id="1608957"/>
    <lineage>
        <taxon>Bacteria</taxon>
        <taxon>Bacillati</taxon>
        <taxon>Actinomycetota</taxon>
        <taxon>Nitriliruptoria</taxon>
        <taxon>Euzebyales</taxon>
    </lineage>
</organism>
<dbReference type="InterPro" id="IPR011033">
    <property type="entry name" value="PRC_barrel-like_sf"/>
</dbReference>
<name>A0A346Y2Y6_9ACTN</name>
<evidence type="ECO:0000313" key="4">
    <source>
        <dbReference type="Proteomes" id="UP000264006"/>
    </source>
</evidence>
<accession>A0A346Y2Y6</accession>
<evidence type="ECO:0000313" key="3">
    <source>
        <dbReference type="EMBL" id="AXV08833.1"/>
    </source>
</evidence>
<feature type="compositionally biased region" description="Polar residues" evidence="1">
    <location>
        <begin position="24"/>
        <end position="36"/>
    </location>
</feature>
<dbReference type="PANTHER" id="PTHR36505">
    <property type="entry name" value="BLR1072 PROTEIN"/>
    <property type="match status" value="1"/>
</dbReference>
<feature type="compositionally biased region" description="Basic and acidic residues" evidence="1">
    <location>
        <begin position="1"/>
        <end position="16"/>
    </location>
</feature>
<keyword evidence="4" id="KW-1185">Reference proteome</keyword>
<reference evidence="3 4" key="1">
    <citation type="submission" date="2018-09" db="EMBL/GenBank/DDBJ databases">
        <title>Complete genome sequence of Euzebya sp. DY32-46 isolated from seawater of Pacific Ocean.</title>
        <authorList>
            <person name="Xu L."/>
            <person name="Wu Y.-H."/>
            <person name="Xu X.-W."/>
        </authorList>
    </citation>
    <scope>NUCLEOTIDE SEQUENCE [LARGE SCALE GENOMIC DNA]</scope>
    <source>
        <strain evidence="3 4">DY32-46</strain>
    </source>
</reference>
<dbReference type="PANTHER" id="PTHR36505:SF1">
    <property type="entry name" value="BLR1072 PROTEIN"/>
    <property type="match status" value="1"/>
</dbReference>
<feature type="region of interest" description="Disordered" evidence="1">
    <location>
        <begin position="1"/>
        <end position="36"/>
    </location>
</feature>
<dbReference type="SUPFAM" id="SSF50346">
    <property type="entry name" value="PRC-barrel domain"/>
    <property type="match status" value="1"/>
</dbReference>